<sequence length="250" mass="28947">MKLTCIFVEDETPAMNLLKIYADRTPTLEVLGFFDSSMEAIHFLSENPVDVIFTDVNMPQLTGIELTQSLRNKPYIIFITANAEYAVNGFELDIVDFLVKPVTFERFMKSVNKVFDREEKKKLGGVNNHNEIENKEELEDYSMTSIYVKESGKVIRIDFDEIIAIEGLKDYVKIITDERPIVTHLTMKKLEEQILPKSKFMRVHKSFIVGLRQIRKFDGLDCYLELQNKLQIPVGPQYKEALMVKLKPVN</sequence>
<feature type="modified residue" description="4-aspartylphosphate" evidence="1">
    <location>
        <position position="55"/>
    </location>
</feature>
<name>A0A316E0B6_9BACT</name>
<dbReference type="Proteomes" id="UP000245489">
    <property type="component" value="Unassembled WGS sequence"/>
</dbReference>
<evidence type="ECO:0000313" key="5">
    <source>
        <dbReference type="Proteomes" id="UP000245489"/>
    </source>
</evidence>
<dbReference type="Gene3D" id="3.40.50.2300">
    <property type="match status" value="1"/>
</dbReference>
<dbReference type="InterPro" id="IPR001789">
    <property type="entry name" value="Sig_transdc_resp-reg_receiver"/>
</dbReference>
<evidence type="ECO:0000259" key="2">
    <source>
        <dbReference type="PROSITE" id="PS50110"/>
    </source>
</evidence>
<proteinExistence type="predicted"/>
<dbReference type="Gene3D" id="2.40.50.1020">
    <property type="entry name" value="LytTr DNA-binding domain"/>
    <property type="match status" value="1"/>
</dbReference>
<dbReference type="PROSITE" id="PS50930">
    <property type="entry name" value="HTH_LYTTR"/>
    <property type="match status" value="1"/>
</dbReference>
<dbReference type="GO" id="GO:0000156">
    <property type="term" value="F:phosphorelay response regulator activity"/>
    <property type="evidence" value="ECO:0007669"/>
    <property type="project" value="InterPro"/>
</dbReference>
<dbReference type="PANTHER" id="PTHR37299">
    <property type="entry name" value="TRANSCRIPTIONAL REGULATOR-RELATED"/>
    <property type="match status" value="1"/>
</dbReference>
<dbReference type="Pfam" id="PF00072">
    <property type="entry name" value="Response_reg"/>
    <property type="match status" value="1"/>
</dbReference>
<dbReference type="RefSeq" id="WP_109743800.1">
    <property type="nucleotide sequence ID" value="NZ_QGGO01000016.1"/>
</dbReference>
<dbReference type="EMBL" id="QGGO01000016">
    <property type="protein sequence ID" value="PWK23884.1"/>
    <property type="molecule type" value="Genomic_DNA"/>
</dbReference>
<protein>
    <submittedName>
        <fullName evidence="4">LytTR family two component transcriptional regulator</fullName>
    </submittedName>
</protein>
<reference evidence="4 5" key="1">
    <citation type="submission" date="2018-05" db="EMBL/GenBank/DDBJ databases">
        <title>Genomic Encyclopedia of Archaeal and Bacterial Type Strains, Phase II (KMG-II): from individual species to whole genera.</title>
        <authorList>
            <person name="Goeker M."/>
        </authorList>
    </citation>
    <scope>NUCLEOTIDE SEQUENCE [LARGE SCALE GENOMIC DNA]</scope>
    <source>
        <strain evidence="4 5">DSM 22214</strain>
    </source>
</reference>
<accession>A0A316E0B6</accession>
<evidence type="ECO:0000259" key="3">
    <source>
        <dbReference type="PROSITE" id="PS50930"/>
    </source>
</evidence>
<dbReference type="OrthoDB" id="1646880at2"/>
<gene>
    <name evidence="4" type="ORF">LV89_03091</name>
</gene>
<dbReference type="PANTHER" id="PTHR37299:SF1">
    <property type="entry name" value="STAGE 0 SPORULATION PROTEIN A HOMOLOG"/>
    <property type="match status" value="1"/>
</dbReference>
<dbReference type="Pfam" id="PF04397">
    <property type="entry name" value="LytTR"/>
    <property type="match status" value="1"/>
</dbReference>
<dbReference type="AlphaFoldDB" id="A0A316E0B6"/>
<keyword evidence="1" id="KW-0597">Phosphoprotein</keyword>
<comment type="caution">
    <text evidence="4">The sequence shown here is derived from an EMBL/GenBank/DDBJ whole genome shotgun (WGS) entry which is preliminary data.</text>
</comment>
<dbReference type="InterPro" id="IPR007492">
    <property type="entry name" value="LytTR_DNA-bd_dom"/>
</dbReference>
<keyword evidence="5" id="KW-1185">Reference proteome</keyword>
<dbReference type="InterPro" id="IPR046947">
    <property type="entry name" value="LytR-like"/>
</dbReference>
<organism evidence="4 5">
    <name type="scientific">Arcicella aurantiaca</name>
    <dbReference type="NCBI Taxonomy" id="591202"/>
    <lineage>
        <taxon>Bacteria</taxon>
        <taxon>Pseudomonadati</taxon>
        <taxon>Bacteroidota</taxon>
        <taxon>Cytophagia</taxon>
        <taxon>Cytophagales</taxon>
        <taxon>Flectobacillaceae</taxon>
        <taxon>Arcicella</taxon>
    </lineage>
</organism>
<dbReference type="PROSITE" id="PS50110">
    <property type="entry name" value="RESPONSE_REGULATORY"/>
    <property type="match status" value="1"/>
</dbReference>
<dbReference type="GO" id="GO:0003677">
    <property type="term" value="F:DNA binding"/>
    <property type="evidence" value="ECO:0007669"/>
    <property type="project" value="InterPro"/>
</dbReference>
<dbReference type="InterPro" id="IPR011006">
    <property type="entry name" value="CheY-like_superfamily"/>
</dbReference>
<evidence type="ECO:0000313" key="4">
    <source>
        <dbReference type="EMBL" id="PWK23884.1"/>
    </source>
</evidence>
<dbReference type="SMART" id="SM00448">
    <property type="entry name" value="REC"/>
    <property type="match status" value="1"/>
</dbReference>
<feature type="domain" description="HTH LytTR-type" evidence="3">
    <location>
        <begin position="146"/>
        <end position="248"/>
    </location>
</feature>
<dbReference type="SMART" id="SM00850">
    <property type="entry name" value="LytTR"/>
    <property type="match status" value="1"/>
</dbReference>
<feature type="domain" description="Response regulatory" evidence="2">
    <location>
        <begin position="4"/>
        <end position="115"/>
    </location>
</feature>
<evidence type="ECO:0000256" key="1">
    <source>
        <dbReference type="PROSITE-ProRule" id="PRU00169"/>
    </source>
</evidence>
<dbReference type="SUPFAM" id="SSF52172">
    <property type="entry name" value="CheY-like"/>
    <property type="match status" value="1"/>
</dbReference>